<protein>
    <submittedName>
        <fullName evidence="2">Uncharacterized protein</fullName>
    </submittedName>
</protein>
<comment type="caution">
    <text evidence="2">The sequence shown here is derived from an EMBL/GenBank/DDBJ whole genome shotgun (WGS) entry which is preliminary data.</text>
</comment>
<reference evidence="3" key="1">
    <citation type="journal article" date="2019" name="Int. J. Syst. Evol. Microbiol.">
        <title>The Global Catalogue of Microorganisms (GCM) 10K type strain sequencing project: providing services to taxonomists for standard genome sequencing and annotation.</title>
        <authorList>
            <consortium name="The Broad Institute Genomics Platform"/>
            <consortium name="The Broad Institute Genome Sequencing Center for Infectious Disease"/>
            <person name="Wu L."/>
            <person name="Ma J."/>
        </authorList>
    </citation>
    <scope>NUCLEOTIDE SEQUENCE [LARGE SCALE GENOMIC DNA]</scope>
    <source>
        <strain evidence="3">JCM30009</strain>
    </source>
</reference>
<organism evidence="2 3">
    <name type="scientific">Citrobacter bitternis</name>
    <dbReference type="NCBI Taxonomy" id="1585982"/>
    <lineage>
        <taxon>Bacteria</taxon>
        <taxon>Pseudomonadati</taxon>
        <taxon>Pseudomonadota</taxon>
        <taxon>Gammaproteobacteria</taxon>
        <taxon>Enterobacterales</taxon>
        <taxon>Enterobacteriaceae</taxon>
        <taxon>Citrobacter</taxon>
    </lineage>
</organism>
<evidence type="ECO:0000256" key="1">
    <source>
        <dbReference type="SAM" id="SignalP"/>
    </source>
</evidence>
<evidence type="ECO:0000313" key="3">
    <source>
        <dbReference type="Proteomes" id="UP001596169"/>
    </source>
</evidence>
<evidence type="ECO:0000313" key="2">
    <source>
        <dbReference type="EMBL" id="MFC6122493.1"/>
    </source>
</evidence>
<accession>A0ABW1Q3I7</accession>
<dbReference type="Proteomes" id="UP001596169">
    <property type="component" value="Unassembled WGS sequence"/>
</dbReference>
<feature type="chain" id="PRO_5047343508" evidence="1">
    <location>
        <begin position="31"/>
        <end position="175"/>
    </location>
</feature>
<gene>
    <name evidence="2" type="ORF">ACFPZP_15675</name>
</gene>
<dbReference type="RefSeq" id="WP_083381247.1">
    <property type="nucleotide sequence ID" value="NZ_JBHSRG010000010.1"/>
</dbReference>
<keyword evidence="3" id="KW-1185">Reference proteome</keyword>
<feature type="signal peptide" evidence="1">
    <location>
        <begin position="1"/>
        <end position="30"/>
    </location>
</feature>
<sequence>MTEHMVKHLRKQKLSICIAVVLLITAPAVAKTPTNNLWDFIVYIKAATQHLRVDTISQYPLSLTLHDQNEYVNFYQSDAVVLDDGSQIDDIDVRLRRIPKEQSAFISFSLKGQCITLAQVRQHYSPLKITDTPRGHSVYEVTSYTAMLNDDQDVSFSFAEINPKCLSGVVIDHRE</sequence>
<proteinExistence type="predicted"/>
<keyword evidence="1" id="KW-0732">Signal</keyword>
<dbReference type="EMBL" id="JBHSRG010000010">
    <property type="protein sequence ID" value="MFC6122493.1"/>
    <property type="molecule type" value="Genomic_DNA"/>
</dbReference>
<name>A0ABW1Q3I7_9ENTR</name>